<proteinExistence type="predicted"/>
<name>A0AAV9MGQ4_9SOLN</name>
<dbReference type="AlphaFoldDB" id="A0AAV9MGQ4"/>
<reference evidence="1 2" key="1">
    <citation type="submission" date="2023-10" db="EMBL/GenBank/DDBJ databases">
        <title>Genome-Wide Identification Analysis in wild type Solanum Pinnatisectum Reveals Some Genes Defensing Phytophthora Infestans.</title>
        <authorList>
            <person name="Sun C."/>
        </authorList>
    </citation>
    <scope>NUCLEOTIDE SEQUENCE [LARGE SCALE GENOMIC DNA]</scope>
    <source>
        <strain evidence="1">LQN</strain>
        <tissue evidence="1">Leaf</tissue>
    </source>
</reference>
<organism evidence="1 2">
    <name type="scientific">Solanum pinnatisectum</name>
    <name type="common">tansyleaf nightshade</name>
    <dbReference type="NCBI Taxonomy" id="50273"/>
    <lineage>
        <taxon>Eukaryota</taxon>
        <taxon>Viridiplantae</taxon>
        <taxon>Streptophyta</taxon>
        <taxon>Embryophyta</taxon>
        <taxon>Tracheophyta</taxon>
        <taxon>Spermatophyta</taxon>
        <taxon>Magnoliopsida</taxon>
        <taxon>eudicotyledons</taxon>
        <taxon>Gunneridae</taxon>
        <taxon>Pentapetalae</taxon>
        <taxon>asterids</taxon>
        <taxon>lamiids</taxon>
        <taxon>Solanales</taxon>
        <taxon>Solanaceae</taxon>
        <taxon>Solanoideae</taxon>
        <taxon>Solaneae</taxon>
        <taxon>Solanum</taxon>
    </lineage>
</organism>
<keyword evidence="2" id="KW-1185">Reference proteome</keyword>
<evidence type="ECO:0000313" key="1">
    <source>
        <dbReference type="EMBL" id="KAK4737185.1"/>
    </source>
</evidence>
<comment type="caution">
    <text evidence="1">The sequence shown here is derived from an EMBL/GenBank/DDBJ whole genome shotgun (WGS) entry which is preliminary data.</text>
</comment>
<evidence type="ECO:0000313" key="2">
    <source>
        <dbReference type="Proteomes" id="UP001311915"/>
    </source>
</evidence>
<sequence>MKLGLYWANFAANSWVAAQSPFCIHFPAYECIRACISALFTYFLLPNTCISPQPCIFTFLTCISTHNAVYNTYTACFLHFLLPKSAYLLPFQLGWIDQADSNLNPRVCRERVQNGLEWSSKMNSDEEVHAQMEIKDKD</sequence>
<gene>
    <name evidence="1" type="ORF">R3W88_000882</name>
</gene>
<protein>
    <submittedName>
        <fullName evidence="1">Uncharacterized protein</fullName>
    </submittedName>
</protein>
<dbReference type="Proteomes" id="UP001311915">
    <property type="component" value="Unassembled WGS sequence"/>
</dbReference>
<dbReference type="EMBL" id="JAWPEI010000001">
    <property type="protein sequence ID" value="KAK4737185.1"/>
    <property type="molecule type" value="Genomic_DNA"/>
</dbReference>
<accession>A0AAV9MGQ4</accession>